<evidence type="ECO:0000256" key="5">
    <source>
        <dbReference type="ARBA" id="ARBA00022729"/>
    </source>
</evidence>
<keyword evidence="5" id="KW-0732">Signal</keyword>
<protein>
    <submittedName>
        <fullName evidence="8">Uncharacterized protein</fullName>
    </submittedName>
</protein>
<dbReference type="GO" id="GO:0005125">
    <property type="term" value="F:cytokine activity"/>
    <property type="evidence" value="ECO:0007669"/>
    <property type="project" value="UniProtKB-KW"/>
</dbReference>
<dbReference type="PANTHER" id="PTHR11691:SF73">
    <property type="entry name" value="INTERFERON BETA"/>
    <property type="match status" value="1"/>
</dbReference>
<evidence type="ECO:0000256" key="7">
    <source>
        <dbReference type="ARBA" id="ARBA00023157"/>
    </source>
</evidence>
<dbReference type="GO" id="GO:0006955">
    <property type="term" value="P:immune response"/>
    <property type="evidence" value="ECO:0007669"/>
    <property type="project" value="UniProtKB-ARBA"/>
</dbReference>
<dbReference type="Pfam" id="PF00143">
    <property type="entry name" value="Interferon"/>
    <property type="match status" value="2"/>
</dbReference>
<dbReference type="InterPro" id="IPR009079">
    <property type="entry name" value="4_helix_cytokine-like_core"/>
</dbReference>
<dbReference type="Proteomes" id="UP000288216">
    <property type="component" value="Unassembled WGS sequence"/>
</dbReference>
<gene>
    <name evidence="8" type="ORF">scyTo_0008810</name>
</gene>
<dbReference type="OrthoDB" id="8924072at2759"/>
<dbReference type="AlphaFoldDB" id="A0A401PDY1"/>
<dbReference type="GO" id="GO:0005126">
    <property type="term" value="F:cytokine receptor binding"/>
    <property type="evidence" value="ECO:0007669"/>
    <property type="project" value="InterPro"/>
</dbReference>
<name>A0A401PDY1_SCYTO</name>
<keyword evidence="7" id="KW-1015">Disulfide bond</keyword>
<organism evidence="8 9">
    <name type="scientific">Scyliorhinus torazame</name>
    <name type="common">Cloudy catshark</name>
    <name type="synonym">Catulus torazame</name>
    <dbReference type="NCBI Taxonomy" id="75743"/>
    <lineage>
        <taxon>Eukaryota</taxon>
        <taxon>Metazoa</taxon>
        <taxon>Chordata</taxon>
        <taxon>Craniata</taxon>
        <taxon>Vertebrata</taxon>
        <taxon>Chondrichthyes</taxon>
        <taxon>Elasmobranchii</taxon>
        <taxon>Galeomorphii</taxon>
        <taxon>Galeoidea</taxon>
        <taxon>Carcharhiniformes</taxon>
        <taxon>Scyliorhinidae</taxon>
        <taxon>Scyliorhinus</taxon>
    </lineage>
</organism>
<evidence type="ECO:0000313" key="8">
    <source>
        <dbReference type="EMBL" id="GCB71333.1"/>
    </source>
</evidence>
<dbReference type="SUPFAM" id="SSF47266">
    <property type="entry name" value="4-helical cytokines"/>
    <property type="match status" value="2"/>
</dbReference>
<evidence type="ECO:0000256" key="1">
    <source>
        <dbReference type="ARBA" id="ARBA00004613"/>
    </source>
</evidence>
<evidence type="ECO:0000313" key="9">
    <source>
        <dbReference type="Proteomes" id="UP000288216"/>
    </source>
</evidence>
<proteinExistence type="inferred from homology"/>
<accession>A0A401PDY1</accession>
<feature type="non-terminal residue" evidence="8">
    <location>
        <position position="1"/>
    </location>
</feature>
<dbReference type="InterPro" id="IPR000471">
    <property type="entry name" value="Interferon_alpha/beta/delta"/>
</dbReference>
<sequence>LPEVAVQEVFNKDAQNSLKVMVSLYRDPTQDKIQIVHQTLRHSSKIYSMNLGSVTWDRVKVEHFRLLLDRQLSELEECVRKPGSNLRRNSAIHNYFRKLEKFLNQEVEGKAQVIRQTLDQINKTFSQNLNTAPWDPDLLAIFRLHLNTQLDELNECAREPVSDFTNQEIQQYFQELRKILERECLCLEINRISHQGQFTDDPGRSENHDVQIAEMTTERSFYISFL</sequence>
<evidence type="ECO:0000256" key="4">
    <source>
        <dbReference type="ARBA" id="ARBA00022525"/>
    </source>
</evidence>
<reference evidence="8 9" key="1">
    <citation type="journal article" date="2018" name="Nat. Ecol. Evol.">
        <title>Shark genomes provide insights into elasmobranch evolution and the origin of vertebrates.</title>
        <authorList>
            <person name="Hara Y"/>
            <person name="Yamaguchi K"/>
            <person name="Onimaru K"/>
            <person name="Kadota M"/>
            <person name="Koyanagi M"/>
            <person name="Keeley SD"/>
            <person name="Tatsumi K"/>
            <person name="Tanaka K"/>
            <person name="Motone F"/>
            <person name="Kageyama Y"/>
            <person name="Nozu R"/>
            <person name="Adachi N"/>
            <person name="Nishimura O"/>
            <person name="Nakagawa R"/>
            <person name="Tanegashima C"/>
            <person name="Kiyatake I"/>
            <person name="Matsumoto R"/>
            <person name="Murakumo K"/>
            <person name="Nishida K"/>
            <person name="Terakita A"/>
            <person name="Kuratani S"/>
            <person name="Sato K"/>
            <person name="Hyodo S Kuraku.S."/>
        </authorList>
    </citation>
    <scope>NUCLEOTIDE SEQUENCE [LARGE SCALE GENOMIC DNA]</scope>
</reference>
<keyword evidence="9" id="KW-1185">Reference proteome</keyword>
<dbReference type="GO" id="GO:0051607">
    <property type="term" value="P:defense response to virus"/>
    <property type="evidence" value="ECO:0007669"/>
    <property type="project" value="UniProtKB-KW"/>
</dbReference>
<evidence type="ECO:0000256" key="6">
    <source>
        <dbReference type="ARBA" id="ARBA00023118"/>
    </source>
</evidence>
<comment type="caution">
    <text evidence="8">The sequence shown here is derived from an EMBL/GenBank/DDBJ whole genome shotgun (WGS) entry which is preliminary data.</text>
</comment>
<dbReference type="GO" id="GO:0005615">
    <property type="term" value="C:extracellular space"/>
    <property type="evidence" value="ECO:0007669"/>
    <property type="project" value="UniProtKB-KW"/>
</dbReference>
<comment type="similarity">
    <text evidence="2">Belongs to the alpha/beta interferon family.</text>
</comment>
<keyword evidence="4" id="KW-0964">Secreted</keyword>
<dbReference type="PANTHER" id="PTHR11691">
    <property type="entry name" value="TYPE I INTERFERON"/>
    <property type="match status" value="1"/>
</dbReference>
<evidence type="ECO:0000256" key="3">
    <source>
        <dbReference type="ARBA" id="ARBA00022514"/>
    </source>
</evidence>
<dbReference type="EMBL" id="BFAA01003448">
    <property type="protein sequence ID" value="GCB71333.1"/>
    <property type="molecule type" value="Genomic_DNA"/>
</dbReference>
<dbReference type="Gene3D" id="1.20.1250.10">
    <property type="match status" value="2"/>
</dbReference>
<comment type="subcellular location">
    <subcellularLocation>
        <location evidence="1">Secreted</location>
    </subcellularLocation>
</comment>
<keyword evidence="6" id="KW-0051">Antiviral defense</keyword>
<evidence type="ECO:0000256" key="2">
    <source>
        <dbReference type="ARBA" id="ARBA00011033"/>
    </source>
</evidence>
<keyword evidence="3" id="KW-0202">Cytokine</keyword>
<dbReference type="STRING" id="75743.A0A401PDY1"/>